<dbReference type="CDD" id="cd07153">
    <property type="entry name" value="Fur_like"/>
    <property type="match status" value="1"/>
</dbReference>
<accession>A0AAE3L1V8</accession>
<keyword evidence="7" id="KW-0479">Metal-binding</keyword>
<dbReference type="GO" id="GO:0008270">
    <property type="term" value="F:zinc ion binding"/>
    <property type="evidence" value="ECO:0007669"/>
    <property type="project" value="TreeGrafter"/>
</dbReference>
<keyword evidence="9" id="KW-1185">Reference proteome</keyword>
<dbReference type="AlphaFoldDB" id="A0AAE3L1V8"/>
<comment type="caution">
    <text evidence="8">The sequence shown here is derived from an EMBL/GenBank/DDBJ whole genome shotgun (WGS) entry which is preliminary data.</text>
</comment>
<dbReference type="Gene3D" id="1.10.10.10">
    <property type="entry name" value="Winged helix-like DNA-binding domain superfamily/Winged helix DNA-binding domain"/>
    <property type="match status" value="1"/>
</dbReference>
<keyword evidence="4" id="KW-0805">Transcription regulation</keyword>
<reference evidence="8" key="1">
    <citation type="submission" date="2022-08" db="EMBL/GenBank/DDBJ databases">
        <title>Genomic Encyclopedia of Type Strains, Phase III (KMG-III): the genomes of soil and plant-associated and newly described type strains.</title>
        <authorList>
            <person name="Whitman W."/>
        </authorList>
    </citation>
    <scope>NUCLEOTIDE SEQUENCE</scope>
    <source>
        <strain evidence="8">HMT 1</strain>
    </source>
</reference>
<dbReference type="GO" id="GO:0005829">
    <property type="term" value="C:cytosol"/>
    <property type="evidence" value="ECO:0007669"/>
    <property type="project" value="TreeGrafter"/>
</dbReference>
<evidence type="ECO:0000256" key="3">
    <source>
        <dbReference type="ARBA" id="ARBA00022833"/>
    </source>
</evidence>
<organism evidence="8 9">
    <name type="scientific">Methylohalomonas lacus</name>
    <dbReference type="NCBI Taxonomy" id="398773"/>
    <lineage>
        <taxon>Bacteria</taxon>
        <taxon>Pseudomonadati</taxon>
        <taxon>Pseudomonadota</taxon>
        <taxon>Gammaproteobacteria</taxon>
        <taxon>Methylohalomonadales</taxon>
        <taxon>Methylohalomonadaceae</taxon>
        <taxon>Methylohalomonas</taxon>
    </lineage>
</organism>
<dbReference type="PANTHER" id="PTHR33202">
    <property type="entry name" value="ZINC UPTAKE REGULATION PROTEIN"/>
    <property type="match status" value="1"/>
</dbReference>
<dbReference type="GO" id="GO:0003700">
    <property type="term" value="F:DNA-binding transcription factor activity"/>
    <property type="evidence" value="ECO:0007669"/>
    <property type="project" value="InterPro"/>
</dbReference>
<keyword evidence="2" id="KW-0678">Repressor</keyword>
<evidence type="ECO:0000256" key="2">
    <source>
        <dbReference type="ARBA" id="ARBA00022491"/>
    </source>
</evidence>
<evidence type="ECO:0000256" key="4">
    <source>
        <dbReference type="ARBA" id="ARBA00023015"/>
    </source>
</evidence>
<dbReference type="GO" id="GO:0045892">
    <property type="term" value="P:negative regulation of DNA-templated transcription"/>
    <property type="evidence" value="ECO:0007669"/>
    <property type="project" value="TreeGrafter"/>
</dbReference>
<feature type="binding site" evidence="7">
    <location>
        <position position="123"/>
    </location>
    <ligand>
        <name>Zn(2+)</name>
        <dbReference type="ChEBI" id="CHEBI:29105"/>
    </ligand>
</feature>
<keyword evidence="6" id="KW-0804">Transcription</keyword>
<dbReference type="Gene3D" id="3.30.1490.190">
    <property type="match status" value="1"/>
</dbReference>
<feature type="binding site" evidence="7">
    <location>
        <position position="163"/>
    </location>
    <ligand>
        <name>Zn(2+)</name>
        <dbReference type="ChEBI" id="CHEBI:29105"/>
    </ligand>
</feature>
<proteinExistence type="inferred from homology"/>
<dbReference type="SUPFAM" id="SSF46785">
    <property type="entry name" value="Winged helix' DNA-binding domain"/>
    <property type="match status" value="1"/>
</dbReference>
<feature type="binding site" evidence="7">
    <location>
        <position position="166"/>
    </location>
    <ligand>
        <name>Zn(2+)</name>
        <dbReference type="ChEBI" id="CHEBI:29105"/>
    </ligand>
</feature>
<sequence>MSSKEPNNRQQVVTPFQDERHAHADCLQTALAAAEALCTQRGLRLTALRRRVLELVWQSHEPVKAYDVLDKLRAEHRGAAPPTVYRALEFLQAEGLVHRIESLNAFIGCGAPQQSHDGQFLICRGCGAVAEIDDAEITHLLTRKAHTLGFQIDDETIEIRGLCGGCRNTG</sequence>
<name>A0AAE3L1V8_9GAMM</name>
<keyword evidence="5" id="KW-0238">DNA-binding</keyword>
<dbReference type="Pfam" id="PF01475">
    <property type="entry name" value="FUR"/>
    <property type="match status" value="1"/>
</dbReference>
<dbReference type="InterPro" id="IPR036388">
    <property type="entry name" value="WH-like_DNA-bd_sf"/>
</dbReference>
<dbReference type="FunFam" id="1.10.10.10:FF:000137">
    <property type="entry name" value="Zinc uptake transcriptional repressor"/>
    <property type="match status" value="1"/>
</dbReference>
<feature type="binding site" evidence="7">
    <location>
        <position position="126"/>
    </location>
    <ligand>
        <name>Zn(2+)</name>
        <dbReference type="ChEBI" id="CHEBI:29105"/>
    </ligand>
</feature>
<dbReference type="GO" id="GO:1900376">
    <property type="term" value="P:regulation of secondary metabolite biosynthetic process"/>
    <property type="evidence" value="ECO:0007669"/>
    <property type="project" value="TreeGrafter"/>
</dbReference>
<evidence type="ECO:0000313" key="9">
    <source>
        <dbReference type="Proteomes" id="UP001204445"/>
    </source>
</evidence>
<dbReference type="InterPro" id="IPR002481">
    <property type="entry name" value="FUR"/>
</dbReference>
<dbReference type="Proteomes" id="UP001204445">
    <property type="component" value="Unassembled WGS sequence"/>
</dbReference>
<evidence type="ECO:0000256" key="7">
    <source>
        <dbReference type="PIRSR" id="PIRSR602481-1"/>
    </source>
</evidence>
<gene>
    <name evidence="8" type="ORF">J2T55_002654</name>
</gene>
<dbReference type="InterPro" id="IPR043135">
    <property type="entry name" value="Fur_C"/>
</dbReference>
<dbReference type="GO" id="GO:0000976">
    <property type="term" value="F:transcription cis-regulatory region binding"/>
    <property type="evidence" value="ECO:0007669"/>
    <property type="project" value="TreeGrafter"/>
</dbReference>
<evidence type="ECO:0000313" key="8">
    <source>
        <dbReference type="EMBL" id="MCS3904614.1"/>
    </source>
</evidence>
<dbReference type="RefSeq" id="WP_259057812.1">
    <property type="nucleotide sequence ID" value="NZ_JANUCT010000030.1"/>
</dbReference>
<evidence type="ECO:0000256" key="5">
    <source>
        <dbReference type="ARBA" id="ARBA00023125"/>
    </source>
</evidence>
<keyword evidence="3 7" id="KW-0862">Zinc</keyword>
<dbReference type="PANTHER" id="PTHR33202:SF6">
    <property type="entry name" value="ZINC UPTAKE REGULATION PROTEIN"/>
    <property type="match status" value="1"/>
</dbReference>
<evidence type="ECO:0000256" key="1">
    <source>
        <dbReference type="ARBA" id="ARBA00007957"/>
    </source>
</evidence>
<dbReference type="EMBL" id="JANUCT010000030">
    <property type="protein sequence ID" value="MCS3904614.1"/>
    <property type="molecule type" value="Genomic_DNA"/>
</dbReference>
<comment type="similarity">
    <text evidence="1">Belongs to the Fur family.</text>
</comment>
<dbReference type="InterPro" id="IPR036390">
    <property type="entry name" value="WH_DNA-bd_sf"/>
</dbReference>
<comment type="cofactor">
    <cofactor evidence="7">
        <name>Zn(2+)</name>
        <dbReference type="ChEBI" id="CHEBI:29105"/>
    </cofactor>
    <text evidence="7">Binds 1 zinc ion per subunit.</text>
</comment>
<evidence type="ECO:0000256" key="6">
    <source>
        <dbReference type="ARBA" id="ARBA00023163"/>
    </source>
</evidence>
<protein>
    <submittedName>
        <fullName evidence="8">Fur family zinc uptake transcriptional regulator</fullName>
    </submittedName>
</protein>